<feature type="domain" description="CSC1/OSCA1-like N-terminal transmembrane" evidence="10">
    <location>
        <begin position="156"/>
        <end position="331"/>
    </location>
</feature>
<comment type="subcellular location">
    <subcellularLocation>
        <location evidence="1">Membrane</location>
        <topology evidence="1">Multi-pass membrane protein</topology>
    </subcellularLocation>
</comment>
<comment type="similarity">
    <text evidence="2">Belongs to the CSC1 (TC 1.A.17) family.</text>
</comment>
<keyword evidence="5 8" id="KW-1133">Transmembrane helix</keyword>
<dbReference type="PANTHER" id="PTHR13018">
    <property type="entry name" value="PROBABLE MEMBRANE PROTEIN DUF221-RELATED"/>
    <property type="match status" value="1"/>
</dbReference>
<evidence type="ECO:0000256" key="4">
    <source>
        <dbReference type="ARBA" id="ARBA00022692"/>
    </source>
</evidence>
<keyword evidence="4 8" id="KW-0812">Transmembrane</keyword>
<feature type="transmembrane region" description="Helical" evidence="8">
    <location>
        <begin position="790"/>
        <end position="809"/>
    </location>
</feature>
<reference evidence="12" key="1">
    <citation type="submission" date="2012-08" db="EMBL/GenBank/DDBJ databases">
        <title>Genome analysis of Colletotrichum orbiculare and Colletotrichum fructicola.</title>
        <authorList>
            <person name="Gan P.H.P."/>
            <person name="Ikeda K."/>
            <person name="Irieda H."/>
            <person name="Narusaka M."/>
            <person name="O'Connell R.J."/>
            <person name="Narusaka Y."/>
            <person name="Takano Y."/>
            <person name="Kubo Y."/>
            <person name="Shirasu K."/>
        </authorList>
    </citation>
    <scope>NUCLEOTIDE SEQUENCE</scope>
    <source>
        <strain evidence="12">Nara gc5</strain>
    </source>
</reference>
<feature type="compositionally biased region" description="Acidic residues" evidence="7">
    <location>
        <begin position="955"/>
        <end position="964"/>
    </location>
</feature>
<evidence type="ECO:0000256" key="1">
    <source>
        <dbReference type="ARBA" id="ARBA00004141"/>
    </source>
</evidence>
<feature type="transmembrane region" description="Helical" evidence="8">
    <location>
        <begin position="624"/>
        <end position="644"/>
    </location>
</feature>
<evidence type="ECO:0000259" key="10">
    <source>
        <dbReference type="Pfam" id="PF13967"/>
    </source>
</evidence>
<dbReference type="InterPro" id="IPR032880">
    <property type="entry name" value="CSC1/OSCA1-like_N"/>
</dbReference>
<keyword evidence="6 8" id="KW-0472">Membrane</keyword>
<dbReference type="Pfam" id="PF02714">
    <property type="entry name" value="RSN1_7TM"/>
    <property type="match status" value="1"/>
</dbReference>
<evidence type="ECO:0000256" key="5">
    <source>
        <dbReference type="ARBA" id="ARBA00022989"/>
    </source>
</evidence>
<dbReference type="GO" id="GO:0005227">
    <property type="term" value="F:calcium-activated cation channel activity"/>
    <property type="evidence" value="ECO:0007669"/>
    <property type="project" value="InterPro"/>
</dbReference>
<keyword evidence="3" id="KW-0813">Transport</keyword>
<feature type="domain" description="CSC1/OSCA1-like 7TM region" evidence="9">
    <location>
        <begin position="569"/>
        <end position="846"/>
    </location>
</feature>
<dbReference type="PANTHER" id="PTHR13018:SF5">
    <property type="entry name" value="RE44586P"/>
    <property type="match status" value="1"/>
</dbReference>
<feature type="compositionally biased region" description="Low complexity" evidence="7">
    <location>
        <begin position="971"/>
        <end position="985"/>
    </location>
</feature>
<dbReference type="InterPro" id="IPR027815">
    <property type="entry name" value="CSC1/OSCA1-like_cyt"/>
</dbReference>
<accession>L2FQK6</accession>
<feature type="transmembrane region" description="Helical" evidence="8">
    <location>
        <begin position="310"/>
        <end position="329"/>
    </location>
</feature>
<organism evidence="12">
    <name type="scientific">Colletotrichum fructicola (strain Nara gc5)</name>
    <name type="common">Anthracnose fungus</name>
    <name type="synonym">Colletotrichum gloeosporioides (strain Nara gc5)</name>
    <dbReference type="NCBI Taxonomy" id="1213859"/>
    <lineage>
        <taxon>Eukaryota</taxon>
        <taxon>Fungi</taxon>
        <taxon>Dikarya</taxon>
        <taxon>Ascomycota</taxon>
        <taxon>Pezizomycotina</taxon>
        <taxon>Sordariomycetes</taxon>
        <taxon>Hypocreomycetidae</taxon>
        <taxon>Glomerellales</taxon>
        <taxon>Glomerellaceae</taxon>
        <taxon>Colletotrichum</taxon>
        <taxon>Colletotrichum gloeosporioides species complex</taxon>
    </lineage>
</organism>
<evidence type="ECO:0000313" key="12">
    <source>
        <dbReference type="EMBL" id="ELA28430.1"/>
    </source>
</evidence>
<evidence type="ECO:0000256" key="2">
    <source>
        <dbReference type="ARBA" id="ARBA00007779"/>
    </source>
</evidence>
<feature type="domain" description="CSC1/OSCA1-like cytosolic" evidence="11">
    <location>
        <begin position="351"/>
        <end position="558"/>
    </location>
</feature>
<evidence type="ECO:0000256" key="6">
    <source>
        <dbReference type="ARBA" id="ARBA00023136"/>
    </source>
</evidence>
<protein>
    <submittedName>
        <fullName evidence="12">Duf221 domain-containing protein</fullName>
    </submittedName>
</protein>
<dbReference type="InterPro" id="IPR045122">
    <property type="entry name" value="Csc1-like"/>
</dbReference>
<dbReference type="AlphaFoldDB" id="L2FQK6"/>
<proteinExistence type="inferred from homology"/>
<feature type="transmembrane region" description="Helical" evidence="8">
    <location>
        <begin position="157"/>
        <end position="177"/>
    </location>
</feature>
<feature type="transmembrane region" description="Helical" evidence="8">
    <location>
        <begin position="243"/>
        <end position="261"/>
    </location>
</feature>
<dbReference type="GO" id="GO:0005886">
    <property type="term" value="C:plasma membrane"/>
    <property type="evidence" value="ECO:0007669"/>
    <property type="project" value="TreeGrafter"/>
</dbReference>
<evidence type="ECO:0000256" key="3">
    <source>
        <dbReference type="ARBA" id="ARBA00022448"/>
    </source>
</evidence>
<feature type="transmembrane region" description="Helical" evidence="8">
    <location>
        <begin position="573"/>
        <end position="604"/>
    </location>
</feature>
<dbReference type="InterPro" id="IPR003864">
    <property type="entry name" value="CSC1/OSCA1-like_7TM"/>
</dbReference>
<sequence length="1001" mass="113845">MSVGFFSQVILAFEDLGHRKQRAMSAMSLTRTAASRFRASQRWWPECWSLHQWRRRVSWFSRACCGGGVAVDESSDEVETFLRVPEAPASVSTNHLHHQIPPTTAWRFDSCIYTANTDGTSTTLTEPSLCTRDGRADKQLDRQVRREGCHRGSSRAIIVQLALSLILGVSAFVAFCILRPRWPTLYAARKRRLDPKIGLPTLPNTLLGWIPGLYRVTEEQVLASAGLDAFVFLSFFRMAIRILAIMTFLALVILLPINLHYKPGDLKLDNASAAMFEWMTTGSYRVPIGDANIYDEDGKIPKEDPDRSYLWAWLVFVYVFSGLTLYILNKETFRVIHIRQEYLGTQSTVTDRTFRLSGIPQNMRSEDKIKHLIEKLQIGRVESVNLVRDWREIDSLTEQRAQILAKLEESWSVFLGKQAALPKSVQRLRDPEAEPSVLEPRQDEIDEEAGENGRLLGHGEIHPEYVERERPKIRLWYGFLKLQSRQTDAIDYYEEKLRRLDEKIYEARQKEYAPSDQAFVTMDSIAACQMAIQARIDPRPGQFLTKPAPAPSDIMWANTYAPRGVRRLRSWTVTIFVAALSILWIAVLAAIAGLLSVCNFQQWFPSVVDFLKKFPTIKELIETSLTTVLVSLLNVAVPYLYDYLSYQQGMISKGDVELSIISKNFFFTFVNVFLVFAVSGTALSVFKIFQDFQDSWGNTTKLARLIGSRIEALGLFYANFIMLQGLGLFPFRLLEVGSVFLYPIYRMGAKTPRDFAEIMHPPVFSYGFYLPTALLVFMLCQIYSTLPFGALILPMGMIYFTFGYFTYKYQLLYAMDQPQHATGAAWRTISYRIVLGLVVAEIILSSVMALQTGFAQSVLVLPLVIFTIWYSFYFRRRFEPLTRFISLRSIRAEIDAEDSAILDEDFEGPRPSQGLLRRGSTIDEDKEKGMKFINPSLTSRLDRPWIYQDPPPADDSGDESESAGDTERPNAPANTASAASDSSMSLGDTHIWRQQADSSNR</sequence>
<dbReference type="HOGENOM" id="CLU_002458_0_0_1"/>
<feature type="transmembrane region" description="Helical" evidence="8">
    <location>
        <begin position="665"/>
        <end position="689"/>
    </location>
</feature>
<dbReference type="EMBL" id="KB020920">
    <property type="protein sequence ID" value="ELA28430.1"/>
    <property type="molecule type" value="Genomic_DNA"/>
</dbReference>
<name>L2FQK6_COLFN</name>
<evidence type="ECO:0000256" key="7">
    <source>
        <dbReference type="SAM" id="MobiDB-lite"/>
    </source>
</evidence>
<feature type="transmembrane region" description="Helical" evidence="8">
    <location>
        <begin position="721"/>
        <end position="742"/>
    </location>
</feature>
<dbReference type="Pfam" id="PF14703">
    <property type="entry name" value="PHM7_cyt"/>
    <property type="match status" value="1"/>
</dbReference>
<evidence type="ECO:0000259" key="11">
    <source>
        <dbReference type="Pfam" id="PF14703"/>
    </source>
</evidence>
<evidence type="ECO:0000256" key="8">
    <source>
        <dbReference type="SAM" id="Phobius"/>
    </source>
</evidence>
<evidence type="ECO:0000259" key="9">
    <source>
        <dbReference type="Pfam" id="PF02714"/>
    </source>
</evidence>
<feature type="transmembrane region" description="Helical" evidence="8">
    <location>
        <begin position="763"/>
        <end position="784"/>
    </location>
</feature>
<feature type="transmembrane region" description="Helical" evidence="8">
    <location>
        <begin position="854"/>
        <end position="874"/>
    </location>
</feature>
<feature type="region of interest" description="Disordered" evidence="7">
    <location>
        <begin position="941"/>
        <end position="1001"/>
    </location>
</feature>
<feature type="transmembrane region" description="Helical" evidence="8">
    <location>
        <begin position="829"/>
        <end position="848"/>
    </location>
</feature>
<dbReference type="Pfam" id="PF13967">
    <property type="entry name" value="RSN1_TM"/>
    <property type="match status" value="1"/>
</dbReference>
<gene>
    <name evidence="12" type="ORF">CGGC5_10939</name>
</gene>